<dbReference type="Pfam" id="PF02902">
    <property type="entry name" value="Peptidase_C48"/>
    <property type="match status" value="1"/>
</dbReference>
<dbReference type="InterPro" id="IPR038765">
    <property type="entry name" value="Papain-like_cys_pep_sf"/>
</dbReference>
<keyword evidence="2" id="KW-0645">Protease</keyword>
<evidence type="ECO:0000259" key="5">
    <source>
        <dbReference type="PROSITE" id="PS50600"/>
    </source>
</evidence>
<dbReference type="PROSITE" id="PS50600">
    <property type="entry name" value="ULP_PROTEASE"/>
    <property type="match status" value="1"/>
</dbReference>
<accession>A0AAV7G0V5</accession>
<dbReference type="Proteomes" id="UP000775213">
    <property type="component" value="Unassembled WGS sequence"/>
</dbReference>
<dbReference type="EMBL" id="JAGFBR010000019">
    <property type="protein sequence ID" value="KAH0449288.1"/>
    <property type="molecule type" value="Genomic_DNA"/>
</dbReference>
<dbReference type="AlphaFoldDB" id="A0AAV7G0V5"/>
<dbReference type="Gene3D" id="3.40.395.10">
    <property type="entry name" value="Adenoviral Proteinase, Chain A"/>
    <property type="match status" value="1"/>
</dbReference>
<evidence type="ECO:0000313" key="7">
    <source>
        <dbReference type="Proteomes" id="UP000775213"/>
    </source>
</evidence>
<comment type="caution">
    <text evidence="6">The sequence shown here is derived from an EMBL/GenBank/DDBJ whole genome shotgun (WGS) entry which is preliminary data.</text>
</comment>
<dbReference type="GO" id="GO:0006508">
    <property type="term" value="P:proteolysis"/>
    <property type="evidence" value="ECO:0007669"/>
    <property type="project" value="UniProtKB-KW"/>
</dbReference>
<gene>
    <name evidence="6" type="ORF">IEQ34_023088</name>
</gene>
<name>A0AAV7G0V5_DENCH</name>
<protein>
    <recommendedName>
        <fullName evidence="5">Ubiquitin-like protease family profile domain-containing protein</fullName>
    </recommendedName>
</protein>
<organism evidence="6 7">
    <name type="scientific">Dendrobium chrysotoxum</name>
    <name type="common">Orchid</name>
    <dbReference type="NCBI Taxonomy" id="161865"/>
    <lineage>
        <taxon>Eukaryota</taxon>
        <taxon>Viridiplantae</taxon>
        <taxon>Streptophyta</taxon>
        <taxon>Embryophyta</taxon>
        <taxon>Tracheophyta</taxon>
        <taxon>Spermatophyta</taxon>
        <taxon>Magnoliopsida</taxon>
        <taxon>Liliopsida</taxon>
        <taxon>Asparagales</taxon>
        <taxon>Orchidaceae</taxon>
        <taxon>Epidendroideae</taxon>
        <taxon>Malaxideae</taxon>
        <taxon>Dendrobiinae</taxon>
        <taxon>Dendrobium</taxon>
    </lineage>
</organism>
<dbReference type="GO" id="GO:0005634">
    <property type="term" value="C:nucleus"/>
    <property type="evidence" value="ECO:0007669"/>
    <property type="project" value="TreeGrafter"/>
</dbReference>
<sequence length="173" mass="20257">MKLKTFRKHICVRFLNIFEHVPPQGSTLYKYDSKQYVSHVSKESVRAANLLLMPVSNNEHWTLLVADLKSLSWTFFDSLPNPTHKAVLPNVINHLHEETRDYFESDFRSWPLTVGSGVPTQKNRFDCGMFVCKYMKNAILAHPFKWEELSHWQDEMPKFRAKLAFALLCKTIN</sequence>
<comment type="similarity">
    <text evidence="1">Belongs to the peptidase C48 family.</text>
</comment>
<dbReference type="PANTHER" id="PTHR12606">
    <property type="entry name" value="SENTRIN/SUMO-SPECIFIC PROTEASE"/>
    <property type="match status" value="1"/>
</dbReference>
<evidence type="ECO:0000256" key="2">
    <source>
        <dbReference type="ARBA" id="ARBA00022670"/>
    </source>
</evidence>
<dbReference type="PANTHER" id="PTHR12606:SF141">
    <property type="entry name" value="GH15225P-RELATED"/>
    <property type="match status" value="1"/>
</dbReference>
<feature type="domain" description="Ubiquitin-like protease family profile" evidence="5">
    <location>
        <begin position="1"/>
        <end position="138"/>
    </location>
</feature>
<proteinExistence type="inferred from homology"/>
<evidence type="ECO:0000256" key="4">
    <source>
        <dbReference type="ARBA" id="ARBA00022807"/>
    </source>
</evidence>
<evidence type="ECO:0000256" key="3">
    <source>
        <dbReference type="ARBA" id="ARBA00022801"/>
    </source>
</evidence>
<keyword evidence="7" id="KW-1185">Reference proteome</keyword>
<dbReference type="GO" id="GO:0016929">
    <property type="term" value="F:deSUMOylase activity"/>
    <property type="evidence" value="ECO:0007669"/>
    <property type="project" value="TreeGrafter"/>
</dbReference>
<keyword evidence="4" id="KW-0788">Thiol protease</keyword>
<dbReference type="GO" id="GO:0016926">
    <property type="term" value="P:protein desumoylation"/>
    <property type="evidence" value="ECO:0007669"/>
    <property type="project" value="TreeGrafter"/>
</dbReference>
<reference evidence="6 7" key="1">
    <citation type="journal article" date="2021" name="Hortic Res">
        <title>Chromosome-scale assembly of the Dendrobium chrysotoxum genome enhances the understanding of orchid evolution.</title>
        <authorList>
            <person name="Zhang Y."/>
            <person name="Zhang G.Q."/>
            <person name="Zhang D."/>
            <person name="Liu X.D."/>
            <person name="Xu X.Y."/>
            <person name="Sun W.H."/>
            <person name="Yu X."/>
            <person name="Zhu X."/>
            <person name="Wang Z.W."/>
            <person name="Zhao X."/>
            <person name="Zhong W.Y."/>
            <person name="Chen H."/>
            <person name="Yin W.L."/>
            <person name="Huang T."/>
            <person name="Niu S.C."/>
            <person name="Liu Z.J."/>
        </authorList>
    </citation>
    <scope>NUCLEOTIDE SEQUENCE [LARGE SCALE GENOMIC DNA]</scope>
    <source>
        <strain evidence="6">Lindl</strain>
    </source>
</reference>
<keyword evidence="3" id="KW-0378">Hydrolase</keyword>
<evidence type="ECO:0000313" key="6">
    <source>
        <dbReference type="EMBL" id="KAH0449288.1"/>
    </source>
</evidence>
<evidence type="ECO:0000256" key="1">
    <source>
        <dbReference type="ARBA" id="ARBA00005234"/>
    </source>
</evidence>
<dbReference type="SUPFAM" id="SSF54001">
    <property type="entry name" value="Cysteine proteinases"/>
    <property type="match status" value="1"/>
</dbReference>
<dbReference type="InterPro" id="IPR003653">
    <property type="entry name" value="Peptidase_C48_C"/>
</dbReference>